<keyword evidence="1" id="KW-0732">Signal</keyword>
<dbReference type="AlphaFoldDB" id="A0A9J6ZCU8"/>
<dbReference type="Pfam" id="PF07833">
    <property type="entry name" value="Cu_amine_oxidN1"/>
    <property type="match status" value="1"/>
</dbReference>
<accession>A0A9J6ZCU8</accession>
<sequence>MKKFSCVFICVALLIPLISFIPSTVHAESVTYTSPEGIVFRSEAPGWTKSDLITLYKSFITRNRTGKELASLQGIVVAKGNGCGELKDASGCYRSDGVIYLNYGESWTVAETPHTVLSHEYGHHFSNYWLSIYDEKWLRLREIKDYPILYTRAQTTSTQEHTWSLHEIMADDYAALYGEKEQRRTAQIINGDMPRMTDVENELIPHVNELPKLQAYIQELTGLVPDGQIETNVVPQLVSFTPEYRENSWFYRIEFTAATIDPNKNLTYYFTVGRFSDKISHTGTTNIVHYFENSLPVIGSEDIRYLRPAMNPDVVQLIAYDPISMLHTRSKQYLYDFTTLEEPFAIPATKKTMIYRYGQKVRTYDWSNIIGVQVFINNVQVYFSKKPVIINGSTQVPMREVFERLGANVTWNQNNKTATATKNGKTLILEASQVTTIDNSLFVPLRMISEFFDMTVRWDKDTSSVYIK</sequence>
<dbReference type="InterPro" id="IPR036582">
    <property type="entry name" value="Mao_N_sf"/>
</dbReference>
<evidence type="ECO:0000313" key="3">
    <source>
        <dbReference type="EMBL" id="URN93962.1"/>
    </source>
</evidence>
<dbReference type="InterPro" id="IPR012854">
    <property type="entry name" value="Cu_amine_oxidase-like_N"/>
</dbReference>
<name>A0A9J6ZCU8_9BACL</name>
<protein>
    <submittedName>
        <fullName evidence="3">Copper amine oxidase N-terminal domain-containing protein</fullName>
    </submittedName>
</protein>
<feature type="signal peptide" evidence="1">
    <location>
        <begin position="1"/>
        <end position="27"/>
    </location>
</feature>
<dbReference type="SUPFAM" id="SSF55383">
    <property type="entry name" value="Copper amine oxidase, domain N"/>
    <property type="match status" value="1"/>
</dbReference>
<evidence type="ECO:0000256" key="1">
    <source>
        <dbReference type="SAM" id="SignalP"/>
    </source>
</evidence>
<evidence type="ECO:0000259" key="2">
    <source>
        <dbReference type="Pfam" id="PF07833"/>
    </source>
</evidence>
<evidence type="ECO:0000313" key="4">
    <source>
        <dbReference type="Proteomes" id="UP001056756"/>
    </source>
</evidence>
<feature type="chain" id="PRO_5039910738" evidence="1">
    <location>
        <begin position="28"/>
        <end position="468"/>
    </location>
</feature>
<organism evidence="3 4">
    <name type="scientific">Candidatus Pristimantibacillus lignocellulolyticus</name>
    <dbReference type="NCBI Taxonomy" id="2994561"/>
    <lineage>
        <taxon>Bacteria</taxon>
        <taxon>Bacillati</taxon>
        <taxon>Bacillota</taxon>
        <taxon>Bacilli</taxon>
        <taxon>Bacillales</taxon>
        <taxon>Paenibacillaceae</taxon>
        <taxon>Candidatus Pristimantibacillus</taxon>
    </lineage>
</organism>
<reference evidence="3" key="1">
    <citation type="submission" date="2022-05" db="EMBL/GenBank/DDBJ databases">
        <title>Novel bacterial taxa in a minimal lignocellulolytic consortium and its capacity to transform plastics disclosed by genome-resolved metagenomics.</title>
        <authorList>
            <person name="Rodriguez C.A.D."/>
            <person name="Diaz-Garcia L."/>
            <person name="Herrera K."/>
            <person name="Tarazona N.A."/>
            <person name="Sproer C."/>
            <person name="Overmann J."/>
            <person name="Jimenez D.J."/>
        </authorList>
    </citation>
    <scope>NUCLEOTIDE SEQUENCE</scope>
    <source>
        <strain evidence="3">MAG5</strain>
    </source>
</reference>
<feature type="domain" description="Copper amine oxidase-like N-terminal" evidence="2">
    <location>
        <begin position="376"/>
        <end position="436"/>
    </location>
</feature>
<dbReference type="KEGG" id="plig:NAG76_19390"/>
<dbReference type="Gene3D" id="3.30.457.10">
    <property type="entry name" value="Copper amine oxidase-like, N-terminal domain"/>
    <property type="match status" value="1"/>
</dbReference>
<proteinExistence type="predicted"/>
<dbReference type="EMBL" id="CP097899">
    <property type="protein sequence ID" value="URN93962.1"/>
    <property type="molecule type" value="Genomic_DNA"/>
</dbReference>
<gene>
    <name evidence="3" type="ORF">NAG76_19390</name>
</gene>
<dbReference type="Proteomes" id="UP001056756">
    <property type="component" value="Chromosome"/>
</dbReference>